<evidence type="ECO:0000259" key="8">
    <source>
        <dbReference type="PROSITE" id="PS50850"/>
    </source>
</evidence>
<evidence type="ECO:0000256" key="7">
    <source>
        <dbReference type="SAM" id="Phobius"/>
    </source>
</evidence>
<dbReference type="RefSeq" id="WP_378270566.1">
    <property type="nucleotide sequence ID" value="NZ_JBHUKR010000023.1"/>
</dbReference>
<keyword evidence="2" id="KW-0813">Transport</keyword>
<feature type="transmembrane region" description="Helical" evidence="7">
    <location>
        <begin position="344"/>
        <end position="368"/>
    </location>
</feature>
<feature type="transmembrane region" description="Helical" evidence="7">
    <location>
        <begin position="221"/>
        <end position="241"/>
    </location>
</feature>
<evidence type="ECO:0000256" key="4">
    <source>
        <dbReference type="ARBA" id="ARBA00022692"/>
    </source>
</evidence>
<feature type="transmembrane region" description="Helical" evidence="7">
    <location>
        <begin position="101"/>
        <end position="123"/>
    </location>
</feature>
<evidence type="ECO:0000256" key="2">
    <source>
        <dbReference type="ARBA" id="ARBA00022448"/>
    </source>
</evidence>
<comment type="caution">
    <text evidence="9">The sequence shown here is derived from an EMBL/GenBank/DDBJ whole genome shotgun (WGS) entry which is preliminary data.</text>
</comment>
<name>A0ABW5G6T5_9PSEU</name>
<dbReference type="InterPro" id="IPR020846">
    <property type="entry name" value="MFS_dom"/>
</dbReference>
<dbReference type="Proteomes" id="UP001597417">
    <property type="component" value="Unassembled WGS sequence"/>
</dbReference>
<comment type="subcellular location">
    <subcellularLocation>
        <location evidence="1">Cell membrane</location>
        <topology evidence="1">Multi-pass membrane protein</topology>
    </subcellularLocation>
</comment>
<keyword evidence="6 7" id="KW-0472">Membrane</keyword>
<keyword evidence="5 7" id="KW-1133">Transmembrane helix</keyword>
<protein>
    <submittedName>
        <fullName evidence="9">MFS transporter</fullName>
    </submittedName>
</protein>
<feature type="transmembrane region" description="Helical" evidence="7">
    <location>
        <begin position="24"/>
        <end position="46"/>
    </location>
</feature>
<reference evidence="10" key="1">
    <citation type="journal article" date="2019" name="Int. J. Syst. Evol. Microbiol.">
        <title>The Global Catalogue of Microorganisms (GCM) 10K type strain sequencing project: providing services to taxonomists for standard genome sequencing and annotation.</title>
        <authorList>
            <consortium name="The Broad Institute Genomics Platform"/>
            <consortium name="The Broad Institute Genome Sequencing Center for Infectious Disease"/>
            <person name="Wu L."/>
            <person name="Ma J."/>
        </authorList>
    </citation>
    <scope>NUCLEOTIDE SEQUENCE [LARGE SCALE GENOMIC DNA]</scope>
    <source>
        <strain evidence="10">CGMCC 4.7645</strain>
    </source>
</reference>
<feature type="transmembrane region" description="Helical" evidence="7">
    <location>
        <begin position="58"/>
        <end position="81"/>
    </location>
</feature>
<dbReference type="InterPro" id="IPR011701">
    <property type="entry name" value="MFS"/>
</dbReference>
<evidence type="ECO:0000256" key="1">
    <source>
        <dbReference type="ARBA" id="ARBA00004651"/>
    </source>
</evidence>
<dbReference type="Pfam" id="PF07690">
    <property type="entry name" value="MFS_1"/>
    <property type="match status" value="1"/>
</dbReference>
<gene>
    <name evidence="9" type="ORF">ACFSXZ_36220</name>
</gene>
<dbReference type="InterPro" id="IPR036259">
    <property type="entry name" value="MFS_trans_sf"/>
</dbReference>
<evidence type="ECO:0000256" key="5">
    <source>
        <dbReference type="ARBA" id="ARBA00022989"/>
    </source>
</evidence>
<evidence type="ECO:0000313" key="10">
    <source>
        <dbReference type="Proteomes" id="UP001597417"/>
    </source>
</evidence>
<keyword evidence="10" id="KW-1185">Reference proteome</keyword>
<accession>A0ABW5G6T5</accession>
<feature type="transmembrane region" description="Helical" evidence="7">
    <location>
        <begin position="175"/>
        <end position="195"/>
    </location>
</feature>
<dbReference type="PANTHER" id="PTHR23517">
    <property type="entry name" value="RESISTANCE PROTEIN MDTM, PUTATIVE-RELATED-RELATED"/>
    <property type="match status" value="1"/>
</dbReference>
<feature type="transmembrane region" description="Helical" evidence="7">
    <location>
        <begin position="309"/>
        <end position="332"/>
    </location>
</feature>
<dbReference type="InterPro" id="IPR050171">
    <property type="entry name" value="MFS_Transporters"/>
</dbReference>
<proteinExistence type="predicted"/>
<sequence>MTGRPERASVVAAFREAPPAVKTLLAGVFINRLSGFLNIFLVLFLLSSGYGEEQAALAVGVYGVGGIAGVLAGGVLSARIGARTATVISMSSAGVLMASMLYLPSYGLILIAVALASMAAQFYRPASAALLSDLVSEGRQVMIFAMYRFCLNLGATVAPLLGFGLYHLGGDRYGMVFWCEAVVAVAYALLAGFTLPGRHDAQKTEVVVRGGYREMLRDRKYLLYLVAMFCQGAVYVQYLSTLPLDVQASGIPVLWYTLAVALNGLMVIAFELVVTKHTQAWPIRLTLGLGLALIGTGVAAYGLPAVPAVILGATLVWSLGEIVGGPATFAYPGIRAPARLKTQYIGAFQLMLSSGTAAGPVLGAWLFLRFGHHVWPVLAIGSVLATGLTVLAVRGDRTDPELAPVAVDAHA</sequence>
<organism evidence="9 10">
    <name type="scientific">Amycolatopsis pigmentata</name>
    <dbReference type="NCBI Taxonomy" id="450801"/>
    <lineage>
        <taxon>Bacteria</taxon>
        <taxon>Bacillati</taxon>
        <taxon>Actinomycetota</taxon>
        <taxon>Actinomycetes</taxon>
        <taxon>Pseudonocardiales</taxon>
        <taxon>Pseudonocardiaceae</taxon>
        <taxon>Amycolatopsis</taxon>
    </lineage>
</organism>
<feature type="transmembrane region" description="Helical" evidence="7">
    <location>
        <begin position="253"/>
        <end position="273"/>
    </location>
</feature>
<dbReference type="PROSITE" id="PS50850">
    <property type="entry name" value="MFS"/>
    <property type="match status" value="1"/>
</dbReference>
<evidence type="ECO:0000256" key="6">
    <source>
        <dbReference type="ARBA" id="ARBA00023136"/>
    </source>
</evidence>
<evidence type="ECO:0000256" key="3">
    <source>
        <dbReference type="ARBA" id="ARBA00022475"/>
    </source>
</evidence>
<feature type="domain" description="Major facilitator superfamily (MFS) profile" evidence="8">
    <location>
        <begin position="1"/>
        <end position="199"/>
    </location>
</feature>
<feature type="transmembrane region" description="Helical" evidence="7">
    <location>
        <begin position="144"/>
        <end position="169"/>
    </location>
</feature>
<feature type="transmembrane region" description="Helical" evidence="7">
    <location>
        <begin position="285"/>
        <end position="303"/>
    </location>
</feature>
<keyword evidence="3" id="KW-1003">Cell membrane</keyword>
<evidence type="ECO:0000313" key="9">
    <source>
        <dbReference type="EMBL" id="MFD2421792.1"/>
    </source>
</evidence>
<dbReference type="EMBL" id="JBHUKR010000023">
    <property type="protein sequence ID" value="MFD2421792.1"/>
    <property type="molecule type" value="Genomic_DNA"/>
</dbReference>
<dbReference type="Gene3D" id="1.20.1250.20">
    <property type="entry name" value="MFS general substrate transporter like domains"/>
    <property type="match status" value="1"/>
</dbReference>
<feature type="transmembrane region" description="Helical" evidence="7">
    <location>
        <begin position="374"/>
        <end position="393"/>
    </location>
</feature>
<keyword evidence="4 7" id="KW-0812">Transmembrane</keyword>
<dbReference type="SUPFAM" id="SSF103473">
    <property type="entry name" value="MFS general substrate transporter"/>
    <property type="match status" value="1"/>
</dbReference>
<dbReference type="PANTHER" id="PTHR23517:SF2">
    <property type="entry name" value="MULTIDRUG RESISTANCE PROTEIN MDTH"/>
    <property type="match status" value="1"/>
</dbReference>